<dbReference type="PANTHER" id="PTHR45270">
    <property type="entry name" value="OS03G0832900 PROTEIN"/>
    <property type="match status" value="1"/>
</dbReference>
<dbReference type="GO" id="GO:0006412">
    <property type="term" value="P:translation"/>
    <property type="evidence" value="ECO:0007669"/>
    <property type="project" value="InterPro"/>
</dbReference>
<keyword evidence="7" id="KW-1133">Transmembrane helix</keyword>
<evidence type="ECO:0000256" key="5">
    <source>
        <dbReference type="ARBA" id="ARBA00023274"/>
    </source>
</evidence>
<dbReference type="PROSITE" id="PS01048">
    <property type="entry name" value="RIBOSOMAL_S6"/>
    <property type="match status" value="1"/>
</dbReference>
<evidence type="ECO:0000256" key="3">
    <source>
        <dbReference type="ARBA" id="ARBA00022884"/>
    </source>
</evidence>
<evidence type="ECO:0000313" key="9">
    <source>
        <dbReference type="EMBL" id="GFZ13874.1"/>
    </source>
</evidence>
<proteinExistence type="inferred from homology"/>
<dbReference type="PRINTS" id="PR00625">
    <property type="entry name" value="JDOMAIN"/>
</dbReference>
<feature type="region of interest" description="Disordered" evidence="6">
    <location>
        <begin position="1"/>
        <end position="92"/>
    </location>
</feature>
<evidence type="ECO:0000313" key="10">
    <source>
        <dbReference type="Proteomes" id="UP000585474"/>
    </source>
</evidence>
<feature type="transmembrane region" description="Helical" evidence="7">
    <location>
        <begin position="203"/>
        <end position="222"/>
    </location>
</feature>
<name>A0A7J0GTK4_9ERIC</name>
<keyword evidence="7" id="KW-0472">Membrane</keyword>
<dbReference type="InterPro" id="IPR032843">
    <property type="entry name" value="Jiv"/>
</dbReference>
<dbReference type="Pfam" id="PF00226">
    <property type="entry name" value="DnaJ"/>
    <property type="match status" value="1"/>
</dbReference>
<feature type="compositionally biased region" description="Polar residues" evidence="6">
    <location>
        <begin position="40"/>
        <end position="57"/>
    </location>
</feature>
<feature type="transmembrane region" description="Helical" evidence="7">
    <location>
        <begin position="234"/>
        <end position="254"/>
    </location>
</feature>
<dbReference type="GO" id="GO:1990904">
    <property type="term" value="C:ribonucleoprotein complex"/>
    <property type="evidence" value="ECO:0007669"/>
    <property type="project" value="UniProtKB-KW"/>
</dbReference>
<dbReference type="InterPro" id="IPR018253">
    <property type="entry name" value="DnaJ_domain_CS"/>
</dbReference>
<feature type="compositionally biased region" description="Polar residues" evidence="6">
    <location>
        <begin position="8"/>
        <end position="20"/>
    </location>
</feature>
<keyword evidence="3" id="KW-0694">RNA-binding</keyword>
<feature type="domain" description="J" evidence="8">
    <location>
        <begin position="433"/>
        <end position="500"/>
    </location>
</feature>
<dbReference type="SMART" id="SM00271">
    <property type="entry name" value="DnaJ"/>
    <property type="match status" value="1"/>
</dbReference>
<keyword evidence="2" id="KW-0699">rRNA-binding</keyword>
<dbReference type="InterPro" id="IPR001623">
    <property type="entry name" value="DnaJ_domain"/>
</dbReference>
<dbReference type="HAMAP" id="MF_00360">
    <property type="entry name" value="Ribosomal_bS6"/>
    <property type="match status" value="1"/>
</dbReference>
<feature type="region of interest" description="Disordered" evidence="6">
    <location>
        <begin position="696"/>
        <end position="731"/>
    </location>
</feature>
<dbReference type="OrthoDB" id="1507364at2759"/>
<organism evidence="9 10">
    <name type="scientific">Actinidia rufa</name>
    <dbReference type="NCBI Taxonomy" id="165716"/>
    <lineage>
        <taxon>Eukaryota</taxon>
        <taxon>Viridiplantae</taxon>
        <taxon>Streptophyta</taxon>
        <taxon>Embryophyta</taxon>
        <taxon>Tracheophyta</taxon>
        <taxon>Spermatophyta</taxon>
        <taxon>Magnoliopsida</taxon>
        <taxon>eudicotyledons</taxon>
        <taxon>Gunneridae</taxon>
        <taxon>Pentapetalae</taxon>
        <taxon>asterids</taxon>
        <taxon>Ericales</taxon>
        <taxon>Actinidiaceae</taxon>
        <taxon>Actinidia</taxon>
    </lineage>
</organism>
<evidence type="ECO:0000256" key="7">
    <source>
        <dbReference type="SAM" id="Phobius"/>
    </source>
</evidence>
<feature type="region of interest" description="Disordered" evidence="6">
    <location>
        <begin position="918"/>
        <end position="944"/>
    </location>
</feature>
<dbReference type="GO" id="GO:0005840">
    <property type="term" value="C:ribosome"/>
    <property type="evidence" value="ECO:0007669"/>
    <property type="project" value="UniProtKB-KW"/>
</dbReference>
<feature type="transmembrane region" description="Helical" evidence="7">
    <location>
        <begin position="319"/>
        <end position="336"/>
    </location>
</feature>
<dbReference type="Gene3D" id="3.30.70.60">
    <property type="match status" value="1"/>
</dbReference>
<evidence type="ECO:0000256" key="1">
    <source>
        <dbReference type="ARBA" id="ARBA00009512"/>
    </source>
</evidence>
<dbReference type="PROSITE" id="PS00636">
    <property type="entry name" value="DNAJ_1"/>
    <property type="match status" value="1"/>
</dbReference>
<dbReference type="PANTHER" id="PTHR45270:SF4">
    <property type="entry name" value="CHAPERONE DNAJ-DOMAIN SUPERFAMILY PROTEIN"/>
    <property type="match status" value="1"/>
</dbReference>
<reference evidence="9 10" key="1">
    <citation type="submission" date="2019-07" db="EMBL/GenBank/DDBJ databases">
        <title>De Novo Assembly of kiwifruit Actinidia rufa.</title>
        <authorList>
            <person name="Sugita-Konishi S."/>
            <person name="Sato K."/>
            <person name="Mori E."/>
            <person name="Abe Y."/>
            <person name="Kisaki G."/>
            <person name="Hamano K."/>
            <person name="Suezawa K."/>
            <person name="Otani M."/>
            <person name="Fukuda T."/>
            <person name="Manabe T."/>
            <person name="Gomi K."/>
            <person name="Tabuchi M."/>
            <person name="Akimitsu K."/>
            <person name="Kataoka I."/>
        </authorList>
    </citation>
    <scope>NUCLEOTIDE SEQUENCE [LARGE SCALE GENOMIC DNA]</scope>
    <source>
        <strain evidence="10">cv. Fuchu</strain>
    </source>
</reference>
<comment type="caution">
    <text evidence="9">The sequence shown here is derived from an EMBL/GenBank/DDBJ whole genome shotgun (WGS) entry which is preliminary data.</text>
</comment>
<feature type="compositionally biased region" description="Acidic residues" evidence="6">
    <location>
        <begin position="848"/>
        <end position="898"/>
    </location>
</feature>
<dbReference type="InterPro" id="IPR000529">
    <property type="entry name" value="Ribosomal_bS6"/>
</dbReference>
<dbReference type="SUPFAM" id="SSF54995">
    <property type="entry name" value="Ribosomal protein S6"/>
    <property type="match status" value="1"/>
</dbReference>
<dbReference type="Pfam" id="PF01250">
    <property type="entry name" value="Ribosomal_S6"/>
    <property type="match status" value="1"/>
</dbReference>
<sequence length="944" mass="105852">MARKGNQQKKGVSDSGTLPNTRGRGKVSQGKGGGEEELPNGNQPSTPITESANTTDYVGSENKSKQKSKKSQRKENQGMGAMDCAEQPVPCDGNPGDFIEDVATIEAAVLREENGRPAISTPRGSKYSETSSRHMPNGMHTDDTMDTLEDTFVFRHLRASALNILKAATECLQRQRPLVISLTNKVSNAACYARKKIEYAYPIVLRWLMHFGNIMLLLLMVWLDCTLRGIESFLRMGTTSFFTVIWCSILSIIAMIGIFKFALVLVVTAFMGLLLGFTIAILLTAVSGIIFLWFCGSFWTTALVICSGGLTFMLSHERIALLITTSYSVYCAWTYVGWFGLLLALNLSFISSDALIFFLKNSINEHRRSPQASQQTAGMQGQPGFFYSEPEPSSADTGSGPSAYCSPGIPSTSGTDFEITSEDEVVRLLNCTDHYLALGLSRYENVDVSILKREYRKKAMLVHPDKNMGNEKAAEAFKKLQNAYEVLLDSLKRKAYDDELRREELLNYFRRFQNASQKNGRRKLFGSGFAHTDADGEDPFGESRRIACRKCGNFHIWIQTKKSKSTARWCQDCRDFHQAKDGDGWVEQSSQPLFFGILQKVDAPRAYVCADNKIYDATEWYICQGMISPVNTHKPSFHVNTSLTSKHNNGKGAASSGQRGGAMPSSSNPEENMTEEEFFEWLQNAVQAGKFDNFSGGTSSESPSARAGNFSKSGGSNSGSGSGSGSKRKKKGKKQWPVVVFKMKAGNIILVIVLRCRDIFAEFIKEKKGKLWRFNDWGLRRLAYKIKKARNAHYILVNFEFEAKWIKNFKPMLDQDERVIRHLVIKKDKAETKDCPPPLEFHTICTGMDDDNDDDDDEIDIDDEYDEEEGEEDDIDDDFDNEDDGEEWDDEGEEDEIDGNGAEEGVIYVDDYIEEYRETKNKSKPSNVSSSKERMNLRPKQLGR</sequence>
<dbReference type="Proteomes" id="UP000585474">
    <property type="component" value="Unassembled WGS sequence"/>
</dbReference>
<dbReference type="AlphaFoldDB" id="A0A7J0GTK4"/>
<evidence type="ECO:0000259" key="8">
    <source>
        <dbReference type="PROSITE" id="PS50076"/>
    </source>
</evidence>
<feature type="region of interest" description="Disordered" evidence="6">
    <location>
        <begin position="113"/>
        <end position="142"/>
    </location>
</feature>
<dbReference type="SUPFAM" id="SSF46565">
    <property type="entry name" value="Chaperone J-domain"/>
    <property type="match status" value="1"/>
</dbReference>
<accession>A0A7J0GTK4</accession>
<dbReference type="InterPro" id="IPR020814">
    <property type="entry name" value="Ribosomal_S6_plastid/chlpt"/>
</dbReference>
<keyword evidence="10" id="KW-1185">Reference proteome</keyword>
<feature type="region of interest" description="Disordered" evidence="6">
    <location>
        <begin position="638"/>
        <end position="674"/>
    </location>
</feature>
<keyword evidence="7" id="KW-0812">Transmembrane</keyword>
<dbReference type="GO" id="GO:0019843">
    <property type="term" value="F:rRNA binding"/>
    <property type="evidence" value="ECO:0007669"/>
    <property type="project" value="UniProtKB-KW"/>
</dbReference>
<keyword evidence="5" id="KW-0687">Ribonucleoprotein</keyword>
<dbReference type="InterPro" id="IPR014717">
    <property type="entry name" value="Transl_elong_EF1B/ribsomal_bS6"/>
</dbReference>
<dbReference type="InterPro" id="IPR020815">
    <property type="entry name" value="Ribosomal_bS6_CS"/>
</dbReference>
<dbReference type="CDD" id="cd00473">
    <property type="entry name" value="bS6"/>
    <property type="match status" value="1"/>
</dbReference>
<feature type="transmembrane region" description="Helical" evidence="7">
    <location>
        <begin position="261"/>
        <end position="283"/>
    </location>
</feature>
<dbReference type="PROSITE" id="PS50076">
    <property type="entry name" value="DNAJ_2"/>
    <property type="match status" value="1"/>
</dbReference>
<feature type="region of interest" description="Disordered" evidence="6">
    <location>
        <begin position="838"/>
        <end position="906"/>
    </location>
</feature>
<dbReference type="Pfam" id="PF14901">
    <property type="entry name" value="Jiv90"/>
    <property type="match status" value="1"/>
</dbReference>
<dbReference type="CDD" id="cd06257">
    <property type="entry name" value="DnaJ"/>
    <property type="match status" value="1"/>
</dbReference>
<protein>
    <submittedName>
        <fullName evidence="9">Chaperone DnaJ-domain superfamily protein</fullName>
    </submittedName>
</protein>
<evidence type="ECO:0000256" key="6">
    <source>
        <dbReference type="SAM" id="MobiDB-lite"/>
    </source>
</evidence>
<comment type="similarity">
    <text evidence="1">Belongs to the bacterial ribosomal protein bS6 family.</text>
</comment>
<gene>
    <name evidence="9" type="ORF">Acr_24g0000640</name>
</gene>
<dbReference type="InterPro" id="IPR035980">
    <property type="entry name" value="Ribosomal_bS6_sf"/>
</dbReference>
<evidence type="ECO:0000256" key="2">
    <source>
        <dbReference type="ARBA" id="ARBA00022730"/>
    </source>
</evidence>
<feature type="compositionally biased region" description="Polar residues" evidence="6">
    <location>
        <begin position="638"/>
        <end position="647"/>
    </location>
</feature>
<evidence type="ECO:0000256" key="4">
    <source>
        <dbReference type="ARBA" id="ARBA00022980"/>
    </source>
</evidence>
<dbReference type="EMBL" id="BJWL01000024">
    <property type="protein sequence ID" value="GFZ13874.1"/>
    <property type="molecule type" value="Genomic_DNA"/>
</dbReference>
<dbReference type="GO" id="GO:0003735">
    <property type="term" value="F:structural constituent of ribosome"/>
    <property type="evidence" value="ECO:0007669"/>
    <property type="project" value="InterPro"/>
</dbReference>
<feature type="transmembrane region" description="Helical" evidence="7">
    <location>
        <begin position="289"/>
        <end position="312"/>
    </location>
</feature>
<dbReference type="InterPro" id="IPR036869">
    <property type="entry name" value="J_dom_sf"/>
</dbReference>
<dbReference type="Gene3D" id="1.10.287.110">
    <property type="entry name" value="DnaJ domain"/>
    <property type="match status" value="1"/>
</dbReference>
<keyword evidence="4" id="KW-0689">Ribosomal protein</keyword>
<dbReference type="NCBIfam" id="TIGR00166">
    <property type="entry name" value="S6"/>
    <property type="match status" value="1"/>
</dbReference>